<comment type="caution">
    <text evidence="1">The sequence shown here is derived from an EMBL/GenBank/DDBJ whole genome shotgun (WGS) entry which is preliminary data.</text>
</comment>
<organism evidence="1 2">
    <name type="scientific">Streptomyces coffeae</name>
    <dbReference type="NCBI Taxonomy" id="621382"/>
    <lineage>
        <taxon>Bacteria</taxon>
        <taxon>Bacillati</taxon>
        <taxon>Actinomycetota</taxon>
        <taxon>Actinomycetes</taxon>
        <taxon>Kitasatosporales</taxon>
        <taxon>Streptomycetaceae</taxon>
        <taxon>Streptomyces</taxon>
    </lineage>
</organism>
<accession>A0ABS1N9T3</accession>
<name>A0ABS1N9T3_9ACTN</name>
<dbReference type="RefSeq" id="WP_201873307.1">
    <property type="nucleotide sequence ID" value="NZ_JAERRF010000004.1"/>
</dbReference>
<dbReference type="Proteomes" id="UP000634229">
    <property type="component" value="Unassembled WGS sequence"/>
</dbReference>
<evidence type="ECO:0000313" key="1">
    <source>
        <dbReference type="EMBL" id="MBL1096655.1"/>
    </source>
</evidence>
<protein>
    <submittedName>
        <fullName evidence="1">Uncharacterized protein</fullName>
    </submittedName>
</protein>
<sequence length="119" mass="13613">MQRLASWERSFRVWHYTVSYSQLLLRSVNIEGEESRIDILFSNVERMDIICDFETLAIEKISASEARSDFGLDIPRSATSHVFLLNHGDAYVQGTHCEWHEDLGGPRSPSKFGPLRGVE</sequence>
<keyword evidence="2" id="KW-1185">Reference proteome</keyword>
<gene>
    <name evidence="1" type="ORF">JK363_08260</name>
</gene>
<dbReference type="EMBL" id="JAERRF010000004">
    <property type="protein sequence ID" value="MBL1096655.1"/>
    <property type="molecule type" value="Genomic_DNA"/>
</dbReference>
<reference evidence="1 2" key="1">
    <citation type="submission" date="2021-01" db="EMBL/GenBank/DDBJ databases">
        <title>WGS of actinomycetes isolated from Thailand.</title>
        <authorList>
            <person name="Thawai C."/>
        </authorList>
    </citation>
    <scope>NUCLEOTIDE SEQUENCE [LARGE SCALE GENOMIC DNA]</scope>
    <source>
        <strain evidence="1 2">CA1R205</strain>
    </source>
</reference>
<proteinExistence type="predicted"/>
<evidence type="ECO:0000313" key="2">
    <source>
        <dbReference type="Proteomes" id="UP000634229"/>
    </source>
</evidence>